<evidence type="ECO:0000313" key="3">
    <source>
        <dbReference type="Proteomes" id="UP000799537"/>
    </source>
</evidence>
<proteinExistence type="predicted"/>
<protein>
    <recommendedName>
        <fullName evidence="4">AA1-like domain-containing protein</fullName>
    </recommendedName>
</protein>
<accession>A0A6A6D4M4</accession>
<gene>
    <name evidence="2" type="ORF">M409DRAFT_17098</name>
</gene>
<dbReference type="GeneID" id="54557181"/>
<dbReference type="RefSeq" id="XP_033674041.1">
    <property type="nucleotide sequence ID" value="XM_033803909.1"/>
</dbReference>
<evidence type="ECO:0000256" key="1">
    <source>
        <dbReference type="SAM" id="SignalP"/>
    </source>
</evidence>
<evidence type="ECO:0000313" key="2">
    <source>
        <dbReference type="EMBL" id="KAF2173152.1"/>
    </source>
</evidence>
<organism evidence="2 3">
    <name type="scientific">Zasmidium cellare ATCC 36951</name>
    <dbReference type="NCBI Taxonomy" id="1080233"/>
    <lineage>
        <taxon>Eukaryota</taxon>
        <taxon>Fungi</taxon>
        <taxon>Dikarya</taxon>
        <taxon>Ascomycota</taxon>
        <taxon>Pezizomycotina</taxon>
        <taxon>Dothideomycetes</taxon>
        <taxon>Dothideomycetidae</taxon>
        <taxon>Mycosphaerellales</taxon>
        <taxon>Mycosphaerellaceae</taxon>
        <taxon>Zasmidium</taxon>
    </lineage>
</organism>
<name>A0A6A6D4M4_ZASCE</name>
<feature type="signal peptide" evidence="1">
    <location>
        <begin position="1"/>
        <end position="15"/>
    </location>
</feature>
<evidence type="ECO:0008006" key="4">
    <source>
        <dbReference type="Google" id="ProtNLM"/>
    </source>
</evidence>
<dbReference type="Proteomes" id="UP000799537">
    <property type="component" value="Unassembled WGS sequence"/>
</dbReference>
<dbReference type="OrthoDB" id="3646616at2759"/>
<dbReference type="EMBL" id="ML993580">
    <property type="protein sequence ID" value="KAF2173152.1"/>
    <property type="molecule type" value="Genomic_DNA"/>
</dbReference>
<sequence length="161" mass="18010">MLFIILLAILQLGLALNPASFRKLVKDCDPKIEEIPWQITNFVLFEKKAASNQSSYLAFHFIDVNERLEVNTTCVRTVPLNSTSTLDSSGWTLCKNNNVAFEWDGTTLQLSRDYKDKCLGKPPYDTATAWGRIKPNATSTTAVDGVYGMKTEMHMPITSLS</sequence>
<reference evidence="2" key="1">
    <citation type="journal article" date="2020" name="Stud. Mycol.">
        <title>101 Dothideomycetes genomes: a test case for predicting lifestyles and emergence of pathogens.</title>
        <authorList>
            <person name="Haridas S."/>
            <person name="Albert R."/>
            <person name="Binder M."/>
            <person name="Bloem J."/>
            <person name="Labutti K."/>
            <person name="Salamov A."/>
            <person name="Andreopoulos B."/>
            <person name="Baker S."/>
            <person name="Barry K."/>
            <person name="Bills G."/>
            <person name="Bluhm B."/>
            <person name="Cannon C."/>
            <person name="Castanera R."/>
            <person name="Culley D."/>
            <person name="Daum C."/>
            <person name="Ezra D."/>
            <person name="Gonzalez J."/>
            <person name="Henrissat B."/>
            <person name="Kuo A."/>
            <person name="Liang C."/>
            <person name="Lipzen A."/>
            <person name="Lutzoni F."/>
            <person name="Magnuson J."/>
            <person name="Mondo S."/>
            <person name="Nolan M."/>
            <person name="Ohm R."/>
            <person name="Pangilinan J."/>
            <person name="Park H.-J."/>
            <person name="Ramirez L."/>
            <person name="Alfaro M."/>
            <person name="Sun H."/>
            <person name="Tritt A."/>
            <person name="Yoshinaga Y."/>
            <person name="Zwiers L.-H."/>
            <person name="Turgeon B."/>
            <person name="Goodwin S."/>
            <person name="Spatafora J."/>
            <person name="Crous P."/>
            <person name="Grigoriev I."/>
        </authorList>
    </citation>
    <scope>NUCLEOTIDE SEQUENCE</scope>
    <source>
        <strain evidence="2">ATCC 36951</strain>
    </source>
</reference>
<dbReference type="AlphaFoldDB" id="A0A6A6D4M4"/>
<keyword evidence="1" id="KW-0732">Signal</keyword>
<keyword evidence="3" id="KW-1185">Reference proteome</keyword>
<feature type="chain" id="PRO_5025458949" description="AA1-like domain-containing protein" evidence="1">
    <location>
        <begin position="16"/>
        <end position="161"/>
    </location>
</feature>